<keyword evidence="2" id="KW-0547">Nucleotide-binding</keyword>
<dbReference type="Proteomes" id="UP000676336">
    <property type="component" value="Unassembled WGS sequence"/>
</dbReference>
<keyword evidence="3" id="KW-0342">GTP-binding</keyword>
<dbReference type="GO" id="GO:0005525">
    <property type="term" value="F:GTP binding"/>
    <property type="evidence" value="ECO:0007669"/>
    <property type="project" value="UniProtKB-KW"/>
</dbReference>
<dbReference type="InterPro" id="IPR001806">
    <property type="entry name" value="Small_GTPase"/>
</dbReference>
<evidence type="ECO:0008006" key="7">
    <source>
        <dbReference type="Google" id="ProtNLM"/>
    </source>
</evidence>
<dbReference type="PANTHER" id="PTHR47981">
    <property type="entry name" value="RAB FAMILY"/>
    <property type="match status" value="1"/>
</dbReference>
<feature type="region of interest" description="Disordered" evidence="4">
    <location>
        <begin position="1"/>
        <end position="22"/>
    </location>
</feature>
<accession>A0A8S3GC23</accession>
<sequence length="83" mass="9577">KRQSFYNRDNLDQQRSMSNGDNRNLFDVKYKVLLLGDTLVGKTSLQRFIAGKDFRTDIGATIGVDFVNKIIPIEQSKINLQIW</sequence>
<dbReference type="InterPro" id="IPR027417">
    <property type="entry name" value="P-loop_NTPase"/>
</dbReference>
<reference evidence="5" key="1">
    <citation type="submission" date="2021-02" db="EMBL/GenBank/DDBJ databases">
        <authorList>
            <person name="Nowell W R."/>
        </authorList>
    </citation>
    <scope>NUCLEOTIDE SEQUENCE</scope>
</reference>
<evidence type="ECO:0000313" key="5">
    <source>
        <dbReference type="EMBL" id="CAF5159583.1"/>
    </source>
</evidence>
<dbReference type="EMBL" id="CAJOBI010291567">
    <property type="protein sequence ID" value="CAF5159583.1"/>
    <property type="molecule type" value="Genomic_DNA"/>
</dbReference>
<dbReference type="PANTHER" id="PTHR47981:SF20">
    <property type="entry name" value="RAS-RELATED PROTEIN RAB-7A"/>
    <property type="match status" value="1"/>
</dbReference>
<dbReference type="PROSITE" id="PS51419">
    <property type="entry name" value="RAB"/>
    <property type="match status" value="1"/>
</dbReference>
<gene>
    <name evidence="5" type="ORF">SMN809_LOCUS64452</name>
</gene>
<evidence type="ECO:0000313" key="6">
    <source>
        <dbReference type="Proteomes" id="UP000676336"/>
    </source>
</evidence>
<protein>
    <recommendedName>
        <fullName evidence="7">Rab GTPase</fullName>
    </recommendedName>
</protein>
<dbReference type="GO" id="GO:0003924">
    <property type="term" value="F:GTPase activity"/>
    <property type="evidence" value="ECO:0007669"/>
    <property type="project" value="InterPro"/>
</dbReference>
<feature type="non-terminal residue" evidence="5">
    <location>
        <position position="1"/>
    </location>
</feature>
<dbReference type="PRINTS" id="PR00449">
    <property type="entry name" value="RASTRNSFRMNG"/>
</dbReference>
<evidence type="ECO:0000256" key="4">
    <source>
        <dbReference type="SAM" id="MobiDB-lite"/>
    </source>
</evidence>
<evidence type="ECO:0000256" key="3">
    <source>
        <dbReference type="ARBA" id="ARBA00023134"/>
    </source>
</evidence>
<evidence type="ECO:0000256" key="1">
    <source>
        <dbReference type="ARBA" id="ARBA00006270"/>
    </source>
</evidence>
<evidence type="ECO:0000256" key="2">
    <source>
        <dbReference type="ARBA" id="ARBA00022741"/>
    </source>
</evidence>
<proteinExistence type="inferred from homology"/>
<dbReference type="Pfam" id="PF00071">
    <property type="entry name" value="Ras"/>
    <property type="match status" value="1"/>
</dbReference>
<name>A0A8S3GC23_9BILA</name>
<comment type="similarity">
    <text evidence="1">Belongs to the small GTPase superfamily. Rab family.</text>
</comment>
<dbReference type="Gene3D" id="3.40.50.300">
    <property type="entry name" value="P-loop containing nucleotide triphosphate hydrolases"/>
    <property type="match status" value="1"/>
</dbReference>
<comment type="caution">
    <text evidence="5">The sequence shown here is derived from an EMBL/GenBank/DDBJ whole genome shotgun (WGS) entry which is preliminary data.</text>
</comment>
<dbReference type="SUPFAM" id="SSF52540">
    <property type="entry name" value="P-loop containing nucleoside triphosphate hydrolases"/>
    <property type="match status" value="1"/>
</dbReference>
<organism evidence="5 6">
    <name type="scientific">Rotaria magnacalcarata</name>
    <dbReference type="NCBI Taxonomy" id="392030"/>
    <lineage>
        <taxon>Eukaryota</taxon>
        <taxon>Metazoa</taxon>
        <taxon>Spiralia</taxon>
        <taxon>Gnathifera</taxon>
        <taxon>Rotifera</taxon>
        <taxon>Eurotatoria</taxon>
        <taxon>Bdelloidea</taxon>
        <taxon>Philodinida</taxon>
        <taxon>Philodinidae</taxon>
        <taxon>Rotaria</taxon>
    </lineage>
</organism>
<dbReference type="AlphaFoldDB" id="A0A8S3GC23"/>